<proteinExistence type="predicted"/>
<keyword evidence="2" id="KW-1185">Reference proteome</keyword>
<accession>A0A6A7C4S0</accession>
<protein>
    <submittedName>
        <fullName evidence="1">Uncharacterized protein</fullName>
    </submittedName>
</protein>
<sequence>MSAIVHYGFNNFQRAEALTVIYADILRQAADLDTEWLRLFNKIIKLIAVLHSPLTILALTDLLGQEDNMTVSNAQELKYSQFSLFSSSGDLTIALSPSLSPNDLSQTVTVDIKSALSPGLDRTLARTFAFPA</sequence>
<evidence type="ECO:0000313" key="2">
    <source>
        <dbReference type="Proteomes" id="UP000799421"/>
    </source>
</evidence>
<name>A0A6A7C4S0_9PEZI</name>
<dbReference type="OrthoDB" id="538223at2759"/>
<reference evidence="1" key="1">
    <citation type="journal article" date="2020" name="Stud. Mycol.">
        <title>101 Dothideomycetes genomes: a test case for predicting lifestyles and emergence of pathogens.</title>
        <authorList>
            <person name="Haridas S."/>
            <person name="Albert R."/>
            <person name="Binder M."/>
            <person name="Bloem J."/>
            <person name="Labutti K."/>
            <person name="Salamov A."/>
            <person name="Andreopoulos B."/>
            <person name="Baker S."/>
            <person name="Barry K."/>
            <person name="Bills G."/>
            <person name="Bluhm B."/>
            <person name="Cannon C."/>
            <person name="Castanera R."/>
            <person name="Culley D."/>
            <person name="Daum C."/>
            <person name="Ezra D."/>
            <person name="Gonzalez J."/>
            <person name="Henrissat B."/>
            <person name="Kuo A."/>
            <person name="Liang C."/>
            <person name="Lipzen A."/>
            <person name="Lutzoni F."/>
            <person name="Magnuson J."/>
            <person name="Mondo S."/>
            <person name="Nolan M."/>
            <person name="Ohm R."/>
            <person name="Pangilinan J."/>
            <person name="Park H.-J."/>
            <person name="Ramirez L."/>
            <person name="Alfaro M."/>
            <person name="Sun H."/>
            <person name="Tritt A."/>
            <person name="Yoshinaga Y."/>
            <person name="Zwiers L.-H."/>
            <person name="Turgeon B."/>
            <person name="Goodwin S."/>
            <person name="Spatafora J."/>
            <person name="Crous P."/>
            <person name="Grigoriev I."/>
        </authorList>
    </citation>
    <scope>NUCLEOTIDE SEQUENCE</scope>
    <source>
        <strain evidence="1">CBS 480.64</strain>
    </source>
</reference>
<evidence type="ECO:0000313" key="1">
    <source>
        <dbReference type="EMBL" id="KAF2862039.1"/>
    </source>
</evidence>
<gene>
    <name evidence="1" type="ORF">K470DRAFT_263169</name>
</gene>
<dbReference type="AlphaFoldDB" id="A0A6A7C4S0"/>
<dbReference type="Proteomes" id="UP000799421">
    <property type="component" value="Unassembled WGS sequence"/>
</dbReference>
<organism evidence="1 2">
    <name type="scientific">Piedraia hortae CBS 480.64</name>
    <dbReference type="NCBI Taxonomy" id="1314780"/>
    <lineage>
        <taxon>Eukaryota</taxon>
        <taxon>Fungi</taxon>
        <taxon>Dikarya</taxon>
        <taxon>Ascomycota</taxon>
        <taxon>Pezizomycotina</taxon>
        <taxon>Dothideomycetes</taxon>
        <taxon>Dothideomycetidae</taxon>
        <taxon>Capnodiales</taxon>
        <taxon>Piedraiaceae</taxon>
        <taxon>Piedraia</taxon>
    </lineage>
</organism>
<dbReference type="EMBL" id="MU005968">
    <property type="protein sequence ID" value="KAF2862039.1"/>
    <property type="molecule type" value="Genomic_DNA"/>
</dbReference>